<dbReference type="Proteomes" id="UP000887569">
    <property type="component" value="Unplaced"/>
</dbReference>
<proteinExistence type="predicted"/>
<sequence length="157" mass="17457">MAQPSTSGVNQETVAYNYSVDRVVSQAKQRVDGVAARGQESLAGFAKQFATGKEEVDHMLVRIIIFDIIIHSIVQSERQKESFFCRIAFKQHMMIEGSSIYYRQNSQYAAAVAGGAENLAKCKLSDNRSDRLYGTTRISNLRNRVEDKPLDGTASTT</sequence>
<name>A0A915AL62_PARUN</name>
<protein>
    <submittedName>
        <fullName evidence="2">Uncharacterized protein</fullName>
    </submittedName>
</protein>
<accession>A0A915AL62</accession>
<dbReference type="AlphaFoldDB" id="A0A915AL62"/>
<reference evidence="2" key="1">
    <citation type="submission" date="2022-11" db="UniProtKB">
        <authorList>
            <consortium name="WormBaseParasite"/>
        </authorList>
    </citation>
    <scope>IDENTIFICATION</scope>
</reference>
<evidence type="ECO:0000313" key="2">
    <source>
        <dbReference type="WBParaSite" id="PgR009X_g122_t01"/>
    </source>
</evidence>
<dbReference type="WBParaSite" id="PgR009X_g122_t01">
    <property type="protein sequence ID" value="PgR009X_g122_t01"/>
    <property type="gene ID" value="PgR009X_g122"/>
</dbReference>
<evidence type="ECO:0000313" key="1">
    <source>
        <dbReference type="Proteomes" id="UP000887569"/>
    </source>
</evidence>
<organism evidence="1 2">
    <name type="scientific">Parascaris univalens</name>
    <name type="common">Nematode worm</name>
    <dbReference type="NCBI Taxonomy" id="6257"/>
    <lineage>
        <taxon>Eukaryota</taxon>
        <taxon>Metazoa</taxon>
        <taxon>Ecdysozoa</taxon>
        <taxon>Nematoda</taxon>
        <taxon>Chromadorea</taxon>
        <taxon>Rhabditida</taxon>
        <taxon>Spirurina</taxon>
        <taxon>Ascaridomorpha</taxon>
        <taxon>Ascaridoidea</taxon>
        <taxon>Ascarididae</taxon>
        <taxon>Parascaris</taxon>
    </lineage>
</organism>
<keyword evidence="1" id="KW-1185">Reference proteome</keyword>